<evidence type="ECO:0000313" key="3">
    <source>
        <dbReference type="EnsemblMetazoa" id="XP_016658832.1"/>
    </source>
</evidence>
<dbReference type="KEGG" id="api:100167121"/>
<feature type="domain" description="C2H2-type" evidence="2">
    <location>
        <begin position="100"/>
        <end position="124"/>
    </location>
</feature>
<keyword evidence="4" id="KW-1185">Reference proteome</keyword>
<reference evidence="4" key="1">
    <citation type="submission" date="2010-06" db="EMBL/GenBank/DDBJ databases">
        <authorList>
            <person name="Jiang H."/>
            <person name="Abraham K."/>
            <person name="Ali S."/>
            <person name="Alsbrooks S.L."/>
            <person name="Anim B.N."/>
            <person name="Anosike U.S."/>
            <person name="Attaway T."/>
            <person name="Bandaranaike D.P."/>
            <person name="Battles P.K."/>
            <person name="Bell S.N."/>
            <person name="Bell A.V."/>
            <person name="Beltran B."/>
            <person name="Bickham C."/>
            <person name="Bustamante Y."/>
            <person name="Caleb T."/>
            <person name="Canada A."/>
            <person name="Cardenas V."/>
            <person name="Carter K."/>
            <person name="Chacko J."/>
            <person name="Chandrabose M.N."/>
            <person name="Chavez D."/>
            <person name="Chavez A."/>
            <person name="Chen L."/>
            <person name="Chu H.-S."/>
            <person name="Claassen K.J."/>
            <person name="Cockrell R."/>
            <person name="Collins M."/>
            <person name="Cooper J.A."/>
            <person name="Cree A."/>
            <person name="Curry S.M."/>
            <person name="Da Y."/>
            <person name="Dao M.D."/>
            <person name="Das B."/>
            <person name="Davila M.-L."/>
            <person name="Davy-Carroll L."/>
            <person name="Denson S."/>
            <person name="Dinh H."/>
            <person name="Ebong V.E."/>
            <person name="Edwards J.R."/>
            <person name="Egan A."/>
            <person name="El-Daye J."/>
            <person name="Escobedo L."/>
            <person name="Fernandez S."/>
            <person name="Fernando P.R."/>
            <person name="Flagg N."/>
            <person name="Forbes L.D."/>
            <person name="Fowler R.G."/>
            <person name="Fu Q."/>
            <person name="Gabisi R.A."/>
            <person name="Ganer J."/>
            <person name="Garbino Pronczuk A."/>
            <person name="Garcia R.M."/>
            <person name="Garner T."/>
            <person name="Garrett T.E."/>
            <person name="Gonzalez D.A."/>
            <person name="Hamid H."/>
            <person name="Hawkins E.S."/>
            <person name="Hirani K."/>
            <person name="Hogues M.E."/>
            <person name="Hollins B."/>
            <person name="Hsiao C.-H."/>
            <person name="Jabil R."/>
            <person name="James M.L."/>
            <person name="Jhangiani S.N."/>
            <person name="Johnson B."/>
            <person name="Johnson Q."/>
            <person name="Joshi V."/>
            <person name="Kalu J.B."/>
            <person name="Kam C."/>
            <person name="Kashfia A."/>
            <person name="Keebler J."/>
            <person name="Kisamo H."/>
            <person name="Kovar C.L."/>
            <person name="Lago L.A."/>
            <person name="Lai C.-Y."/>
            <person name="Laidlaw J."/>
            <person name="Lara F."/>
            <person name="Le T.-K."/>
            <person name="Lee S.L."/>
            <person name="Legall F.H."/>
            <person name="Lemon S.J."/>
            <person name="Lewis L.R."/>
            <person name="Li B."/>
            <person name="Liu Y."/>
            <person name="Liu Y.-S."/>
            <person name="Lopez J."/>
            <person name="Lozado R.J."/>
            <person name="Lu J."/>
            <person name="Madu R.C."/>
            <person name="Maheshwari M."/>
            <person name="Maheshwari R."/>
            <person name="Malloy K."/>
            <person name="Martinez E."/>
            <person name="Mathew T."/>
            <person name="Mercado I.C."/>
            <person name="Mercado C."/>
            <person name="Meyer B."/>
            <person name="Montgomery K."/>
            <person name="Morgan M.B."/>
            <person name="Munidasa M."/>
            <person name="Nazareth L.V."/>
            <person name="Nelson J."/>
            <person name="Ng B.M."/>
            <person name="Nguyen N.B."/>
            <person name="Nguyen P.Q."/>
            <person name="Nguyen T."/>
            <person name="Obregon M."/>
            <person name="Okwuonu G.O."/>
            <person name="Onwere C.G."/>
            <person name="Orozco G."/>
            <person name="Parra A."/>
            <person name="Patel S."/>
            <person name="Patil S."/>
            <person name="Perez A."/>
            <person name="Perez Y."/>
            <person name="Pham C."/>
            <person name="Primus E.L."/>
            <person name="Pu L.-L."/>
            <person name="Puazo M."/>
            <person name="Qin X."/>
            <person name="Quiroz J.B."/>
            <person name="Reese J."/>
            <person name="Richards S."/>
            <person name="Rives C.M."/>
            <person name="Robberts R."/>
            <person name="Ruiz S.J."/>
            <person name="Ruiz M.J."/>
            <person name="Santibanez J."/>
            <person name="Schneider B.W."/>
            <person name="Sisson I."/>
            <person name="Smith M."/>
            <person name="Sodergren E."/>
            <person name="Song X.-Z."/>
            <person name="Song B.B."/>
            <person name="Summersgill H."/>
            <person name="Thelus R."/>
            <person name="Thornton R.D."/>
            <person name="Trejos Z.Y."/>
            <person name="Usmani K."/>
            <person name="Vattathil S."/>
            <person name="Villasana D."/>
            <person name="Walker D.L."/>
            <person name="Wang S."/>
            <person name="Wang K."/>
            <person name="White C.S."/>
            <person name="Williams A.C."/>
            <person name="Williamson J."/>
            <person name="Wilson K."/>
            <person name="Woghiren I.O."/>
            <person name="Woodworth J.R."/>
            <person name="Worley K.C."/>
            <person name="Wright R.A."/>
            <person name="Wu W."/>
            <person name="Young L."/>
            <person name="Zhang L."/>
            <person name="Zhang J."/>
            <person name="Zhu Y."/>
            <person name="Muzny D.M."/>
            <person name="Weinstock G."/>
            <person name="Gibbs R.A."/>
        </authorList>
    </citation>
    <scope>NUCLEOTIDE SEQUENCE [LARGE SCALE GENOMIC DNA]</scope>
    <source>
        <strain evidence="4">LSR1</strain>
    </source>
</reference>
<dbReference type="OrthoDB" id="6617479at2759"/>
<protein>
    <recommendedName>
        <fullName evidence="2">C2H2-type domain-containing protein</fullName>
    </recommendedName>
</protein>
<accession>A0A8R2D385</accession>
<dbReference type="RefSeq" id="XP_016658832.1">
    <property type="nucleotide sequence ID" value="XM_016803343.1"/>
</dbReference>
<evidence type="ECO:0000259" key="2">
    <source>
        <dbReference type="SMART" id="SM00355"/>
    </source>
</evidence>
<dbReference type="AlphaFoldDB" id="A0A8R2D385"/>
<evidence type="ECO:0000313" key="4">
    <source>
        <dbReference type="Proteomes" id="UP000007819"/>
    </source>
</evidence>
<name>A0A8R2D385_ACYPI</name>
<feature type="domain" description="C2H2-type" evidence="2">
    <location>
        <begin position="390"/>
        <end position="414"/>
    </location>
</feature>
<dbReference type="InterPro" id="IPR013087">
    <property type="entry name" value="Znf_C2H2_type"/>
</dbReference>
<organism evidence="3 4">
    <name type="scientific">Acyrthosiphon pisum</name>
    <name type="common">Pea aphid</name>
    <dbReference type="NCBI Taxonomy" id="7029"/>
    <lineage>
        <taxon>Eukaryota</taxon>
        <taxon>Metazoa</taxon>
        <taxon>Ecdysozoa</taxon>
        <taxon>Arthropoda</taxon>
        <taxon>Hexapoda</taxon>
        <taxon>Insecta</taxon>
        <taxon>Pterygota</taxon>
        <taxon>Neoptera</taxon>
        <taxon>Paraneoptera</taxon>
        <taxon>Hemiptera</taxon>
        <taxon>Sternorrhyncha</taxon>
        <taxon>Aphidomorpha</taxon>
        <taxon>Aphidoidea</taxon>
        <taxon>Aphididae</taxon>
        <taxon>Macrosiphini</taxon>
        <taxon>Acyrthosiphon</taxon>
    </lineage>
</organism>
<feature type="region of interest" description="Disordered" evidence="1">
    <location>
        <begin position="503"/>
        <end position="523"/>
    </location>
</feature>
<proteinExistence type="predicted"/>
<feature type="domain" description="C2H2-type" evidence="2">
    <location>
        <begin position="463"/>
        <end position="487"/>
    </location>
</feature>
<feature type="domain" description="C2H2-type" evidence="2">
    <location>
        <begin position="353"/>
        <end position="375"/>
    </location>
</feature>
<evidence type="ECO:0000256" key="1">
    <source>
        <dbReference type="SAM" id="MobiDB-lite"/>
    </source>
</evidence>
<dbReference type="GeneID" id="100167121"/>
<dbReference type="EnsemblMetazoa" id="XM_016803343.2">
    <property type="protein sequence ID" value="XP_016658832.1"/>
    <property type="gene ID" value="LOC100167121"/>
</dbReference>
<feature type="compositionally biased region" description="Basic residues" evidence="1">
    <location>
        <begin position="503"/>
        <end position="519"/>
    </location>
</feature>
<dbReference type="SMART" id="SM00355">
    <property type="entry name" value="ZnF_C2H2"/>
    <property type="match status" value="6"/>
</dbReference>
<feature type="domain" description="C2H2-type" evidence="2">
    <location>
        <begin position="653"/>
        <end position="676"/>
    </location>
</feature>
<sequence>MTLEILAQEKVWLNKSYYADAERVYFEKQTKILKNETFGKNKNDQVKSRNNTNCEDCSMCNILTQIDLHNDIGKLLDKVEQWDKIDSTMNLNQYKQINKFECLVCSFKTFKFSDWKCHIMSLPHMAACHKIKNLYSYVCCEKICKLLLYGPKELLIKHNMDKHSYNSDAFSMSTLMAEVMKRHLADNLKPLYFCSHCKKFAETPIHTDVKLLNNAIKIPIEYYCRFCRVIFLSSHEMIDYHLLSLEHTTLKCFDELCSEAKINSKKKKLSEESNQNNENNLSEDVQNVLTNNSVKFPNIILTRFLNISQYRGLCKLCGASLNWNSEIIVSHLLECKYTSYNFTKSNKITVKTFDCDVCNHSTNSMNQHSLHIISHSHLSNCYDTNNYYSYFCNECNRYMYSYRFAILKHIKLCHKNMKTIELPIFSIFMANIFKKFNKNANRVEYIHYYSTDKPIKCSKTESIKCRKCKIKFETFSDYNWHLITSEHIILSFVIPKAVKINNKKKKRKMNKDKKEKRKNVNTTNHTKHAVIQTIEPSIIQKVPISQKYDEIKIKSNHTQNAQLNKSPINLDVDERTVLDNNQTVQQSLVNNNILEKLNDDVQKGSNKSNENRKLMTPNHIKQWQQYTNYFKHKMSLLKKLRQYENLVMTTLSYYCDVCDFIAVEKYDWEKHNQTEHPVDNNRPITYCSTCFMFVVGGEHNRTIEHSTLLNFLQSLKPVEVLMEKTSLVKLVKSCSSDKNCINLEPKEKIGLNNTDCFKESKYSKDNDSKNSDCFLMKEPNKSREDPMMKNTVLLLDKIESQHEHEKDKTNSSNAAKLIHSEITSSNNLVNTLMTIPHQSNVLEEKMTENINLVNVSTDDLIFNEVENDSELIEIVKSQNKVISNFDETILPPKTNKTQIFEIKKLCELDGDQLYGEYVVQRLKNIQSTTIKQNVKLEIDYIFYTKMKQLSQENTES</sequence>
<feature type="domain" description="C2H2-type" evidence="2">
    <location>
        <begin position="222"/>
        <end position="247"/>
    </location>
</feature>
<reference evidence="3" key="2">
    <citation type="submission" date="2022-06" db="UniProtKB">
        <authorList>
            <consortium name="EnsemblMetazoa"/>
        </authorList>
    </citation>
    <scope>IDENTIFICATION</scope>
</reference>
<dbReference type="Proteomes" id="UP000007819">
    <property type="component" value="Chromosome A2"/>
</dbReference>